<organism evidence="4 5">
    <name type="scientific">Alteribacillus iranensis</name>
    <dbReference type="NCBI Taxonomy" id="930128"/>
    <lineage>
        <taxon>Bacteria</taxon>
        <taxon>Bacillati</taxon>
        <taxon>Bacillota</taxon>
        <taxon>Bacilli</taxon>
        <taxon>Bacillales</taxon>
        <taxon>Bacillaceae</taxon>
        <taxon>Alteribacillus</taxon>
    </lineage>
</organism>
<dbReference type="PANTHER" id="PTHR47816">
    <property type="entry name" value="RIBOSOMAL RNA SMALL SUBUNIT METHYLTRANSFERASE C"/>
    <property type="match status" value="1"/>
</dbReference>
<keyword evidence="1 4" id="KW-0489">Methyltransferase</keyword>
<dbReference type="EMBL" id="FONT01000009">
    <property type="protein sequence ID" value="SFF00904.1"/>
    <property type="molecule type" value="Genomic_DNA"/>
</dbReference>
<protein>
    <submittedName>
        <fullName evidence="4">16S rRNA m(2)G 1207 methyltransferase</fullName>
    </submittedName>
</protein>
<evidence type="ECO:0000259" key="3">
    <source>
        <dbReference type="Pfam" id="PF05175"/>
    </source>
</evidence>
<dbReference type="GO" id="GO:0008757">
    <property type="term" value="F:S-adenosylmethionine-dependent methyltransferase activity"/>
    <property type="evidence" value="ECO:0007669"/>
    <property type="project" value="InterPro"/>
</dbReference>
<dbReference type="AlphaFoldDB" id="A0A1I2F630"/>
<dbReference type="Proteomes" id="UP000199516">
    <property type="component" value="Unassembled WGS sequence"/>
</dbReference>
<feature type="domain" description="Methyltransferase small" evidence="3">
    <location>
        <begin position="27"/>
        <end position="195"/>
    </location>
</feature>
<dbReference type="InterPro" id="IPR029063">
    <property type="entry name" value="SAM-dependent_MTases_sf"/>
</dbReference>
<dbReference type="GO" id="GO:0032259">
    <property type="term" value="P:methylation"/>
    <property type="evidence" value="ECO:0007669"/>
    <property type="project" value="UniProtKB-KW"/>
</dbReference>
<keyword evidence="2 4" id="KW-0808">Transferase</keyword>
<accession>A0A1I2F630</accession>
<name>A0A1I2F630_9BACI</name>
<proteinExistence type="predicted"/>
<dbReference type="Gene3D" id="3.40.50.150">
    <property type="entry name" value="Vaccinia Virus protein VP39"/>
    <property type="match status" value="1"/>
</dbReference>
<keyword evidence="5" id="KW-1185">Reference proteome</keyword>
<dbReference type="PANTHER" id="PTHR47816:SF4">
    <property type="entry name" value="RIBOSOMAL RNA SMALL SUBUNIT METHYLTRANSFERASE C"/>
    <property type="match status" value="1"/>
</dbReference>
<evidence type="ECO:0000256" key="2">
    <source>
        <dbReference type="ARBA" id="ARBA00022679"/>
    </source>
</evidence>
<evidence type="ECO:0000256" key="1">
    <source>
        <dbReference type="ARBA" id="ARBA00022603"/>
    </source>
</evidence>
<dbReference type="SUPFAM" id="SSF53335">
    <property type="entry name" value="S-adenosyl-L-methionine-dependent methyltransferases"/>
    <property type="match status" value="1"/>
</dbReference>
<reference evidence="4 5" key="1">
    <citation type="submission" date="2016-10" db="EMBL/GenBank/DDBJ databases">
        <authorList>
            <person name="de Groot N.N."/>
        </authorList>
    </citation>
    <scope>NUCLEOTIDE SEQUENCE [LARGE SCALE GENOMIC DNA]</scope>
    <source>
        <strain evidence="4 5">DSM 23995</strain>
    </source>
</reference>
<dbReference type="RefSeq" id="WP_091663717.1">
    <property type="nucleotide sequence ID" value="NZ_FONT01000009.1"/>
</dbReference>
<gene>
    <name evidence="4" type="ORF">SAMN05192532_10954</name>
</gene>
<dbReference type="STRING" id="930128.SAMN05192532_10954"/>
<dbReference type="OrthoDB" id="9764961at2"/>
<evidence type="ECO:0000313" key="5">
    <source>
        <dbReference type="Proteomes" id="UP000199516"/>
    </source>
</evidence>
<sequence length="199" mass="22323">MGGHYFDENPEKESKERLITNNLRGREMTFISDQGVFSKNNIDYGSRLLIESFQWPDVQGDIADIGCGYGPIGLTLAKETENTVWLADVNKRALALAEKNAAQLGLHHTKVIESDLFEALVGRTFAVVVSNPPIRAGKATVHRLFEEAFEHLCHNGELWIVIQKKQGAPSALEKLKTLFGRVDTVEKKKGYYIYRATKC</sequence>
<dbReference type="CDD" id="cd02440">
    <property type="entry name" value="AdoMet_MTases"/>
    <property type="match status" value="1"/>
</dbReference>
<dbReference type="InterPro" id="IPR046977">
    <property type="entry name" value="RsmC/RlmG"/>
</dbReference>
<dbReference type="Pfam" id="PF05175">
    <property type="entry name" value="MTS"/>
    <property type="match status" value="1"/>
</dbReference>
<evidence type="ECO:0000313" key="4">
    <source>
        <dbReference type="EMBL" id="SFF00904.1"/>
    </source>
</evidence>
<dbReference type="InterPro" id="IPR007848">
    <property type="entry name" value="Small_mtfrase_dom"/>
</dbReference>